<sequence>MPKVVKQGPSLVEGHGRLMEPPSRSSMWRVGFKTPRNYNDNELFCGGFTRQMRNGMKCGVCGDPWDVVPPRPNEAGGKYATGQIARHYRPGQVIETAVELTANHRGHFKFRLCPVNDPKVVADDECMTKYPLEIIEASAEDPYRYYLPDRSNKYRVRVKLPSNLTCSQCVFQWTYTAGNNWGRCSDGVSRVGCGPQETFRGCSDIAIGLSHTATINNPSVQPKRHPTLVTATPWKPRLTTAYPKNNFIPPYWPRKNSTIYKVKSAAHWPQSNSVDGGAGRPRKITPHQKRWTTLLPRIPGLEKEEGLPMTPPETKMHGHYPEPTTRTPCTDPQGESSEPKNTSPRTRFSPKTAQPYWNRGTTSFSNIFRNISTKTSAESTPGNSLRPSVTSVNTTSNTAKPTSNEIESSDASSGNSNKKKRCMAIGNYAGSKKMLEWCKLNCLHEPYYCPKSHCICSYEDIP</sequence>
<feature type="compositionally biased region" description="Polar residues" evidence="1">
    <location>
        <begin position="324"/>
        <end position="352"/>
    </location>
</feature>
<dbReference type="InParanoid" id="A0A1V9XWF3"/>
<feature type="domain" description="Chitin-binding type-4" evidence="2">
    <location>
        <begin position="15"/>
        <end position="205"/>
    </location>
</feature>
<accession>A0A1V9XWF3</accession>
<evidence type="ECO:0000313" key="4">
    <source>
        <dbReference type="Proteomes" id="UP000192247"/>
    </source>
</evidence>
<dbReference type="OrthoDB" id="64893at2759"/>
<comment type="caution">
    <text evidence="3">The sequence shown here is derived from an EMBL/GenBank/DDBJ whole genome shotgun (WGS) entry which is preliminary data.</text>
</comment>
<feature type="compositionally biased region" description="Low complexity" evidence="1">
    <location>
        <begin position="388"/>
        <end position="398"/>
    </location>
</feature>
<keyword evidence="4" id="KW-1185">Reference proteome</keyword>
<feature type="region of interest" description="Disordered" evidence="1">
    <location>
        <begin position="269"/>
        <end position="361"/>
    </location>
</feature>
<protein>
    <recommendedName>
        <fullName evidence="2">Chitin-binding type-4 domain-containing protein</fullName>
    </recommendedName>
</protein>
<name>A0A1V9XWF3_9ACAR</name>
<feature type="compositionally biased region" description="Polar residues" evidence="1">
    <location>
        <begin position="399"/>
        <end position="416"/>
    </location>
</feature>
<evidence type="ECO:0000313" key="3">
    <source>
        <dbReference type="EMBL" id="OQR77826.1"/>
    </source>
</evidence>
<reference evidence="3 4" key="1">
    <citation type="journal article" date="2017" name="Gigascience">
        <title>Draft genome of the honey bee ectoparasitic mite, Tropilaelaps mercedesae, is shaped by the parasitic life history.</title>
        <authorList>
            <person name="Dong X."/>
            <person name="Armstrong S.D."/>
            <person name="Xia D."/>
            <person name="Makepeace B.L."/>
            <person name="Darby A.C."/>
            <person name="Kadowaki T."/>
        </authorList>
    </citation>
    <scope>NUCLEOTIDE SEQUENCE [LARGE SCALE GENOMIC DNA]</scope>
    <source>
        <strain evidence="3">Wuxi-XJTLU</strain>
    </source>
</reference>
<feature type="region of interest" description="Disordered" evidence="1">
    <location>
        <begin position="1"/>
        <end position="20"/>
    </location>
</feature>
<dbReference type="EMBL" id="MNPL01003002">
    <property type="protein sequence ID" value="OQR77826.1"/>
    <property type="molecule type" value="Genomic_DNA"/>
</dbReference>
<gene>
    <name evidence="3" type="ORF">BIW11_06818</name>
</gene>
<organism evidence="3 4">
    <name type="scientific">Tropilaelaps mercedesae</name>
    <dbReference type="NCBI Taxonomy" id="418985"/>
    <lineage>
        <taxon>Eukaryota</taxon>
        <taxon>Metazoa</taxon>
        <taxon>Ecdysozoa</taxon>
        <taxon>Arthropoda</taxon>
        <taxon>Chelicerata</taxon>
        <taxon>Arachnida</taxon>
        <taxon>Acari</taxon>
        <taxon>Parasitiformes</taxon>
        <taxon>Mesostigmata</taxon>
        <taxon>Gamasina</taxon>
        <taxon>Dermanyssoidea</taxon>
        <taxon>Laelapidae</taxon>
        <taxon>Tropilaelaps</taxon>
    </lineage>
</organism>
<dbReference type="InterPro" id="IPR004302">
    <property type="entry name" value="Cellulose/chitin-bd_N"/>
</dbReference>
<dbReference type="AlphaFoldDB" id="A0A1V9XWF3"/>
<evidence type="ECO:0000259" key="2">
    <source>
        <dbReference type="Pfam" id="PF03067"/>
    </source>
</evidence>
<feature type="compositionally biased region" description="Polar residues" evidence="1">
    <location>
        <begin position="374"/>
        <end position="387"/>
    </location>
</feature>
<feature type="region of interest" description="Disordered" evidence="1">
    <location>
        <begin position="374"/>
        <end position="418"/>
    </location>
</feature>
<dbReference type="Proteomes" id="UP000192247">
    <property type="component" value="Unassembled WGS sequence"/>
</dbReference>
<evidence type="ECO:0000256" key="1">
    <source>
        <dbReference type="SAM" id="MobiDB-lite"/>
    </source>
</evidence>
<feature type="compositionally biased region" description="Basic residues" evidence="1">
    <location>
        <begin position="280"/>
        <end position="290"/>
    </location>
</feature>
<proteinExistence type="predicted"/>
<dbReference type="Pfam" id="PF03067">
    <property type="entry name" value="LPMO_10"/>
    <property type="match status" value="1"/>
</dbReference>